<accession>A0A1G5S5S4</accession>
<dbReference type="GO" id="GO:0015667">
    <property type="term" value="F:site-specific DNA-methyltransferase (cytosine-N4-specific) activity"/>
    <property type="evidence" value="ECO:0007669"/>
    <property type="project" value="UniProtKB-EC"/>
</dbReference>
<sequence>MTQHKIIVGNSNTLSAIPDGSVHLVITSPPYPMIEMWDDMFSRQNPEIADDLADGRAMDAFNKMHQLLNAVWAECDRVLADSGFVCINIGDATRTIDQNFQLFSNHTAIINFFSQLGYSVLPDILWRKQSNAPNKFMGSGMYPAGAYVTYEHEYILVFRKGGKRIFKGEEKRLRQKSAYFWEERNIWFSDLWDIKGASQSIKGLNKTRSRNASFPFEIPYRIVNMYSAEGDTVLDPFAGLGTTTLACMASNRNSLAVEIDQEIANLALENLRISPEAINKLIDERLQRHTDFIQALPDEKLEKCYRNEPHGFLVKTRQETAIHLNKVDHIEFGEDLIQCYYK</sequence>
<dbReference type="Gene3D" id="3.40.50.150">
    <property type="entry name" value="Vaccinia Virus protein VP39"/>
    <property type="match status" value="1"/>
</dbReference>
<evidence type="ECO:0000256" key="7">
    <source>
        <dbReference type="ARBA" id="ARBA00049120"/>
    </source>
</evidence>
<dbReference type="InterPro" id="IPR002941">
    <property type="entry name" value="DNA_methylase_N4/N6"/>
</dbReference>
<comment type="catalytic activity">
    <reaction evidence="7">
        <text>a 2'-deoxycytidine in DNA + S-adenosyl-L-methionine = an N(4)-methyl-2'-deoxycytidine in DNA + S-adenosyl-L-homocysteine + H(+)</text>
        <dbReference type="Rhea" id="RHEA:16857"/>
        <dbReference type="Rhea" id="RHEA-COMP:11369"/>
        <dbReference type="Rhea" id="RHEA-COMP:13674"/>
        <dbReference type="ChEBI" id="CHEBI:15378"/>
        <dbReference type="ChEBI" id="CHEBI:57856"/>
        <dbReference type="ChEBI" id="CHEBI:59789"/>
        <dbReference type="ChEBI" id="CHEBI:85452"/>
        <dbReference type="ChEBI" id="CHEBI:137933"/>
        <dbReference type="EC" id="2.1.1.113"/>
    </reaction>
</comment>
<dbReference type="Pfam" id="PF01555">
    <property type="entry name" value="N6_N4_Mtase"/>
    <property type="match status" value="1"/>
</dbReference>
<keyword evidence="3" id="KW-0808">Transferase</keyword>
<dbReference type="EMBL" id="FMWL01000015">
    <property type="protein sequence ID" value="SCZ80909.1"/>
    <property type="molecule type" value="Genomic_DNA"/>
</dbReference>
<dbReference type="OrthoDB" id="9773571at2"/>
<keyword evidence="6" id="KW-0238">DNA-binding</keyword>
<evidence type="ECO:0000313" key="11">
    <source>
        <dbReference type="Proteomes" id="UP000199208"/>
    </source>
</evidence>
<feature type="domain" description="DNA methylase N-4/N-6" evidence="9">
    <location>
        <begin position="22"/>
        <end position="268"/>
    </location>
</feature>
<evidence type="ECO:0000256" key="1">
    <source>
        <dbReference type="ARBA" id="ARBA00010203"/>
    </source>
</evidence>
<dbReference type="PROSITE" id="PS00093">
    <property type="entry name" value="N4_MTASE"/>
    <property type="match status" value="1"/>
</dbReference>
<name>A0A1G5S5S4_9FIRM</name>
<reference evidence="10 11" key="1">
    <citation type="submission" date="2016-10" db="EMBL/GenBank/DDBJ databases">
        <authorList>
            <person name="de Groot N.N."/>
        </authorList>
    </citation>
    <scope>NUCLEOTIDE SEQUENCE [LARGE SCALE GENOMIC DNA]</scope>
    <source>
        <strain evidence="10 11">DSM 2784</strain>
    </source>
</reference>
<comment type="similarity">
    <text evidence="1">Belongs to the N(4)/N(6)-methyltransferase family. N(4) subfamily.</text>
</comment>
<evidence type="ECO:0000256" key="3">
    <source>
        <dbReference type="ARBA" id="ARBA00022679"/>
    </source>
</evidence>
<dbReference type="GO" id="GO:0032259">
    <property type="term" value="P:methylation"/>
    <property type="evidence" value="ECO:0007669"/>
    <property type="project" value="UniProtKB-KW"/>
</dbReference>
<evidence type="ECO:0000259" key="9">
    <source>
        <dbReference type="Pfam" id="PF01555"/>
    </source>
</evidence>
<dbReference type="GO" id="GO:0003677">
    <property type="term" value="F:DNA binding"/>
    <property type="evidence" value="ECO:0007669"/>
    <property type="project" value="UniProtKB-KW"/>
</dbReference>
<keyword evidence="5" id="KW-0680">Restriction system</keyword>
<evidence type="ECO:0000256" key="8">
    <source>
        <dbReference type="RuleBase" id="RU362026"/>
    </source>
</evidence>
<dbReference type="PRINTS" id="PR00508">
    <property type="entry name" value="S21N4MTFRASE"/>
</dbReference>
<protein>
    <recommendedName>
        <fullName evidence="8">Methyltransferase</fullName>
        <ecNumber evidence="8">2.1.1.-</ecNumber>
    </recommendedName>
</protein>
<dbReference type="InterPro" id="IPR001091">
    <property type="entry name" value="RM_Methyltransferase"/>
</dbReference>
<evidence type="ECO:0000256" key="6">
    <source>
        <dbReference type="ARBA" id="ARBA00023125"/>
    </source>
</evidence>
<keyword evidence="2 10" id="KW-0489">Methyltransferase</keyword>
<dbReference type="InterPro" id="IPR017985">
    <property type="entry name" value="MeTrfase_CN4_CS"/>
</dbReference>
<evidence type="ECO:0000313" key="10">
    <source>
        <dbReference type="EMBL" id="SCZ80909.1"/>
    </source>
</evidence>
<evidence type="ECO:0000256" key="2">
    <source>
        <dbReference type="ARBA" id="ARBA00022603"/>
    </source>
</evidence>
<dbReference type="EC" id="2.1.1.-" evidence="8"/>
<dbReference type="STRING" id="1120920.SAMN03080599_02511"/>
<dbReference type="GO" id="GO:0009307">
    <property type="term" value="P:DNA restriction-modification system"/>
    <property type="evidence" value="ECO:0007669"/>
    <property type="project" value="UniProtKB-KW"/>
</dbReference>
<gene>
    <name evidence="10" type="ORF">SAMN03080599_02511</name>
</gene>
<keyword evidence="4" id="KW-0949">S-adenosyl-L-methionine</keyword>
<dbReference type="RefSeq" id="WP_092592026.1">
    <property type="nucleotide sequence ID" value="NZ_FMWL01000015.1"/>
</dbReference>
<keyword evidence="11" id="KW-1185">Reference proteome</keyword>
<proteinExistence type="inferred from homology"/>
<evidence type="ECO:0000256" key="4">
    <source>
        <dbReference type="ARBA" id="ARBA00022691"/>
    </source>
</evidence>
<dbReference type="Proteomes" id="UP000199208">
    <property type="component" value="Unassembled WGS sequence"/>
</dbReference>
<organism evidence="10 11">
    <name type="scientific">Acidaminobacter hydrogenoformans DSM 2784</name>
    <dbReference type="NCBI Taxonomy" id="1120920"/>
    <lineage>
        <taxon>Bacteria</taxon>
        <taxon>Bacillati</taxon>
        <taxon>Bacillota</taxon>
        <taxon>Clostridia</taxon>
        <taxon>Peptostreptococcales</taxon>
        <taxon>Acidaminobacteraceae</taxon>
        <taxon>Acidaminobacter</taxon>
    </lineage>
</organism>
<dbReference type="InterPro" id="IPR029063">
    <property type="entry name" value="SAM-dependent_MTases_sf"/>
</dbReference>
<dbReference type="AlphaFoldDB" id="A0A1G5S5S4"/>
<evidence type="ECO:0000256" key="5">
    <source>
        <dbReference type="ARBA" id="ARBA00022747"/>
    </source>
</evidence>
<dbReference type="GO" id="GO:0008170">
    <property type="term" value="F:N-methyltransferase activity"/>
    <property type="evidence" value="ECO:0007669"/>
    <property type="project" value="InterPro"/>
</dbReference>
<dbReference type="SUPFAM" id="SSF53335">
    <property type="entry name" value="S-adenosyl-L-methionine-dependent methyltransferases"/>
    <property type="match status" value="1"/>
</dbReference>